<comment type="caution">
    <text evidence="1">The sequence shown here is derived from an EMBL/GenBank/DDBJ whole genome shotgun (WGS) entry which is preliminary data.</text>
</comment>
<gene>
    <name evidence="1" type="ORF">Cboi01_000120500</name>
</gene>
<proteinExistence type="predicted"/>
<keyword evidence="2" id="KW-1185">Reference proteome</keyword>
<evidence type="ECO:0000313" key="1">
    <source>
        <dbReference type="EMBL" id="GME88991.1"/>
    </source>
</evidence>
<accession>A0ACB5TIP2</accession>
<protein>
    <submittedName>
        <fullName evidence="1">Unnamed protein product</fullName>
    </submittedName>
</protein>
<dbReference type="EMBL" id="BSXV01000415">
    <property type="protein sequence ID" value="GME88991.1"/>
    <property type="molecule type" value="Genomic_DNA"/>
</dbReference>
<sequence length="138" mass="14850">MSEIDFESLSNKLSPLEIETLQQYQALSKNIELLSQKIDIVVETIDLNNETSLVDKLRDLEMRMGLISTLFKSSVYQVVSNNNISNGNDVEDADSVNVIAAAAVAAAAAAAAVTHGDHDLHEDDGGMELSSTIGEETI</sequence>
<organism evidence="1 2">
    <name type="scientific">Candida boidinii</name>
    <name type="common">Yeast</name>
    <dbReference type="NCBI Taxonomy" id="5477"/>
    <lineage>
        <taxon>Eukaryota</taxon>
        <taxon>Fungi</taxon>
        <taxon>Dikarya</taxon>
        <taxon>Ascomycota</taxon>
        <taxon>Saccharomycotina</taxon>
        <taxon>Pichiomycetes</taxon>
        <taxon>Pichiales</taxon>
        <taxon>Pichiaceae</taxon>
        <taxon>Ogataea</taxon>
        <taxon>Ogataea/Candida clade</taxon>
    </lineage>
</organism>
<dbReference type="Proteomes" id="UP001165101">
    <property type="component" value="Unassembled WGS sequence"/>
</dbReference>
<reference evidence="1" key="1">
    <citation type="submission" date="2023-04" db="EMBL/GenBank/DDBJ databases">
        <title>Candida boidinii NBRC 1967.</title>
        <authorList>
            <person name="Ichikawa N."/>
            <person name="Sato H."/>
            <person name="Tonouchi N."/>
        </authorList>
    </citation>
    <scope>NUCLEOTIDE SEQUENCE</scope>
    <source>
        <strain evidence="1">NBRC 1967</strain>
    </source>
</reference>
<evidence type="ECO:0000313" key="2">
    <source>
        <dbReference type="Proteomes" id="UP001165101"/>
    </source>
</evidence>
<name>A0ACB5TIP2_CANBO</name>